<dbReference type="InterPro" id="IPR036860">
    <property type="entry name" value="SH2_dom_sf"/>
</dbReference>
<evidence type="ECO:0000256" key="3">
    <source>
        <dbReference type="SAM" id="MobiDB-lite"/>
    </source>
</evidence>
<gene>
    <name evidence="5" type="ORF">NMOB1V02_LOCUS4352</name>
</gene>
<dbReference type="OrthoDB" id="3175255at2759"/>
<protein>
    <recommendedName>
        <fullName evidence="4">SH2 domain-containing protein</fullName>
    </recommendedName>
</protein>
<dbReference type="PANTHER" id="PTHR10155">
    <property type="entry name" value="PHOSPHATIDYLINOSITOL 3-KINASE REGULATORY SUBUNIT"/>
    <property type="match status" value="1"/>
</dbReference>
<reference evidence="5" key="1">
    <citation type="submission" date="2020-11" db="EMBL/GenBank/DDBJ databases">
        <authorList>
            <person name="Tran Van P."/>
        </authorList>
    </citation>
    <scope>NUCLEOTIDE SEQUENCE</scope>
</reference>
<accession>A0A7R9BJN9</accession>
<dbReference type="PRINTS" id="PR00401">
    <property type="entry name" value="SH2DOMAIN"/>
</dbReference>
<proteinExistence type="predicted"/>
<keyword evidence="6" id="KW-1185">Reference proteome</keyword>
<sequence>MSRTPEYTTPPAIPPRRPSTWRSTPGPGPPSTPTPIYAVVPDSPRPVVLNIAENEARQKLNECDWYWGDISRETVTDIMKDAPEGSFLVRDASDKRGEYTLTLRHGAANKLIRIGCRNGNYGFSEPYQFRSVVELIGFYQNTTLAQYNRALDIKLMNAVSRRAKVAEGTDEDPSMNVDDLKQRFLDICVERSKKCKEYDDVYLKHQKVLEEVTTHKQAIECCCQCLQIYQDHLSVAEKALENAAPQDLKTRLISLGVSAEDFVKITDGLHMNSLDASAQALLSVKNGWRDHFKSKVLNMPGGYETPVNGTGSGATSPMSTNPRSRRVYKPLVFPPALPHEDETTWYLPGVSREEAQSMLREKPDGTFLIRNSSQKGTLALSVICDHKVNHCKLMKYAQGYGFDENLDLFPTLRDFVLHYARNMLQDRNQTLNTTLAYPVRLPEYTSLTNQYVVPSPSSYGSEKEE</sequence>
<evidence type="ECO:0000313" key="5">
    <source>
        <dbReference type="EMBL" id="CAD7276596.1"/>
    </source>
</evidence>
<feature type="region of interest" description="Disordered" evidence="3">
    <location>
        <begin position="1"/>
        <end position="35"/>
    </location>
</feature>
<dbReference type="Gene3D" id="1.10.287.1490">
    <property type="match status" value="1"/>
</dbReference>
<dbReference type="GO" id="GO:0046935">
    <property type="term" value="F:1-phosphatidylinositol-3-kinase regulator activity"/>
    <property type="evidence" value="ECO:0007669"/>
    <property type="project" value="TreeGrafter"/>
</dbReference>
<dbReference type="EMBL" id="CAJPEX010000660">
    <property type="protein sequence ID" value="CAG0916748.1"/>
    <property type="molecule type" value="Genomic_DNA"/>
</dbReference>
<evidence type="ECO:0000259" key="4">
    <source>
        <dbReference type="PROSITE" id="PS50001"/>
    </source>
</evidence>
<dbReference type="GO" id="GO:0046854">
    <property type="term" value="P:phosphatidylinositol phosphate biosynthetic process"/>
    <property type="evidence" value="ECO:0007669"/>
    <property type="project" value="TreeGrafter"/>
</dbReference>
<feature type="domain" description="SH2" evidence="4">
    <location>
        <begin position="345"/>
        <end position="439"/>
    </location>
</feature>
<dbReference type="AlphaFoldDB" id="A0A7R9BJN9"/>
<evidence type="ECO:0000313" key="6">
    <source>
        <dbReference type="Proteomes" id="UP000678499"/>
    </source>
</evidence>
<feature type="compositionally biased region" description="Polar residues" evidence="3">
    <location>
        <begin position="307"/>
        <end position="322"/>
    </location>
</feature>
<organism evidence="5">
    <name type="scientific">Notodromas monacha</name>
    <dbReference type="NCBI Taxonomy" id="399045"/>
    <lineage>
        <taxon>Eukaryota</taxon>
        <taxon>Metazoa</taxon>
        <taxon>Ecdysozoa</taxon>
        <taxon>Arthropoda</taxon>
        <taxon>Crustacea</taxon>
        <taxon>Oligostraca</taxon>
        <taxon>Ostracoda</taxon>
        <taxon>Podocopa</taxon>
        <taxon>Podocopida</taxon>
        <taxon>Cypridocopina</taxon>
        <taxon>Cypridoidea</taxon>
        <taxon>Cyprididae</taxon>
        <taxon>Notodromas</taxon>
    </lineage>
</organism>
<dbReference type="PROSITE" id="PS50001">
    <property type="entry name" value="SH2"/>
    <property type="match status" value="2"/>
</dbReference>
<dbReference type="EMBL" id="OA882697">
    <property type="protein sequence ID" value="CAD7276596.1"/>
    <property type="molecule type" value="Genomic_DNA"/>
</dbReference>
<dbReference type="FunFam" id="3.30.505.10:FF:000080">
    <property type="entry name" value="Pi3K21B, isoform C"/>
    <property type="match status" value="1"/>
</dbReference>
<dbReference type="FunFam" id="3.30.505.10:FF:000100">
    <property type="entry name" value="phosphatidylinositol 3-kinase regulatory subunit gamma"/>
    <property type="match status" value="1"/>
</dbReference>
<dbReference type="Gene3D" id="3.30.505.10">
    <property type="entry name" value="SH2 domain"/>
    <property type="match status" value="2"/>
</dbReference>
<name>A0A7R9BJN9_9CRUS</name>
<feature type="region of interest" description="Disordered" evidence="3">
    <location>
        <begin position="303"/>
        <end position="322"/>
    </location>
</feature>
<dbReference type="InterPro" id="IPR000980">
    <property type="entry name" value="SH2"/>
</dbReference>
<feature type="domain" description="SH2" evidence="4">
    <location>
        <begin position="65"/>
        <end position="159"/>
    </location>
</feature>
<dbReference type="Proteomes" id="UP000678499">
    <property type="component" value="Unassembled WGS sequence"/>
</dbReference>
<evidence type="ECO:0000256" key="1">
    <source>
        <dbReference type="ARBA" id="ARBA00022999"/>
    </source>
</evidence>
<dbReference type="SMART" id="SM00252">
    <property type="entry name" value="SH2"/>
    <property type="match status" value="2"/>
</dbReference>
<dbReference type="PANTHER" id="PTHR10155:SF10">
    <property type="entry name" value="PI3K21B, ISOFORM B"/>
    <property type="match status" value="1"/>
</dbReference>
<keyword evidence="1 2" id="KW-0727">SH2 domain</keyword>
<dbReference type="Pfam" id="PF00017">
    <property type="entry name" value="SH2"/>
    <property type="match status" value="2"/>
</dbReference>
<dbReference type="PRINTS" id="PR00678">
    <property type="entry name" value="PI3KINASEP85"/>
</dbReference>
<evidence type="ECO:0000256" key="2">
    <source>
        <dbReference type="PROSITE-ProRule" id="PRU00191"/>
    </source>
</evidence>
<dbReference type="GO" id="GO:0005942">
    <property type="term" value="C:phosphatidylinositol 3-kinase complex"/>
    <property type="evidence" value="ECO:0007669"/>
    <property type="project" value="TreeGrafter"/>
</dbReference>
<dbReference type="SUPFAM" id="SSF55550">
    <property type="entry name" value="SH2 domain"/>
    <property type="match status" value="2"/>
</dbReference>